<keyword evidence="3" id="KW-0347">Helicase</keyword>
<dbReference type="GO" id="GO:0016787">
    <property type="term" value="F:hydrolase activity"/>
    <property type="evidence" value="ECO:0007669"/>
    <property type="project" value="UniProtKB-KW"/>
</dbReference>
<dbReference type="STRING" id="1353952.A0A165JDC6"/>
<evidence type="ECO:0000256" key="3">
    <source>
        <dbReference type="ARBA" id="ARBA00022806"/>
    </source>
</evidence>
<keyword evidence="2" id="KW-0378">Hydrolase</keyword>
<gene>
    <name evidence="7" type="ORF">CALCODRAFT_463847</name>
</gene>
<dbReference type="Gene3D" id="3.40.50.300">
    <property type="entry name" value="P-loop containing nucleotide triphosphate hydrolases"/>
    <property type="match status" value="1"/>
</dbReference>
<dbReference type="PANTHER" id="PTHR45626">
    <property type="entry name" value="TRANSCRIPTION TERMINATION FACTOR 2-RELATED"/>
    <property type="match status" value="1"/>
</dbReference>
<dbReference type="PANTHER" id="PTHR45626:SF17">
    <property type="entry name" value="HELICASE-LIKE TRANSCRIPTION FACTOR"/>
    <property type="match status" value="1"/>
</dbReference>
<evidence type="ECO:0000313" key="8">
    <source>
        <dbReference type="Proteomes" id="UP000076842"/>
    </source>
</evidence>
<dbReference type="GO" id="GO:0005524">
    <property type="term" value="F:ATP binding"/>
    <property type="evidence" value="ECO:0007669"/>
    <property type="project" value="UniProtKB-KW"/>
</dbReference>
<feature type="domain" description="Helicase C-terminal" evidence="6">
    <location>
        <begin position="1"/>
        <end position="159"/>
    </location>
</feature>
<dbReference type="InterPro" id="IPR027417">
    <property type="entry name" value="P-loop_NTPase"/>
</dbReference>
<dbReference type="GO" id="GO:0008094">
    <property type="term" value="F:ATP-dependent activity, acting on DNA"/>
    <property type="evidence" value="ECO:0007669"/>
    <property type="project" value="TreeGrafter"/>
</dbReference>
<evidence type="ECO:0000256" key="5">
    <source>
        <dbReference type="SAM" id="MobiDB-lite"/>
    </source>
</evidence>
<dbReference type="EMBL" id="KV423921">
    <property type="protein sequence ID" value="KZT61695.1"/>
    <property type="molecule type" value="Genomic_DNA"/>
</dbReference>
<dbReference type="OrthoDB" id="448448at2759"/>
<dbReference type="GO" id="GO:0006281">
    <property type="term" value="P:DNA repair"/>
    <property type="evidence" value="ECO:0007669"/>
    <property type="project" value="TreeGrafter"/>
</dbReference>
<evidence type="ECO:0000256" key="4">
    <source>
        <dbReference type="ARBA" id="ARBA00022840"/>
    </source>
</evidence>
<protein>
    <recommendedName>
        <fullName evidence="6">Helicase C-terminal domain-containing protein</fullName>
    </recommendedName>
</protein>
<organism evidence="7 8">
    <name type="scientific">Calocera cornea HHB12733</name>
    <dbReference type="NCBI Taxonomy" id="1353952"/>
    <lineage>
        <taxon>Eukaryota</taxon>
        <taxon>Fungi</taxon>
        <taxon>Dikarya</taxon>
        <taxon>Basidiomycota</taxon>
        <taxon>Agaricomycotina</taxon>
        <taxon>Dacrymycetes</taxon>
        <taxon>Dacrymycetales</taxon>
        <taxon>Dacrymycetaceae</taxon>
        <taxon>Calocera</taxon>
    </lineage>
</organism>
<dbReference type="CDD" id="cd18793">
    <property type="entry name" value="SF2_C_SNF"/>
    <property type="match status" value="1"/>
</dbReference>
<keyword evidence="1" id="KW-0547">Nucleotide-binding</keyword>
<dbReference type="InterPro" id="IPR049730">
    <property type="entry name" value="SNF2/RAD54-like_C"/>
</dbReference>
<dbReference type="InterPro" id="IPR050628">
    <property type="entry name" value="SNF2_RAD54_helicase_TF"/>
</dbReference>
<feature type="region of interest" description="Disordered" evidence="5">
    <location>
        <begin position="146"/>
        <end position="168"/>
    </location>
</feature>
<evidence type="ECO:0000256" key="1">
    <source>
        <dbReference type="ARBA" id="ARBA00022741"/>
    </source>
</evidence>
<sequence>MKAMMHRLKSWRINHPQDKVIVISQFVVALDAVAVYLEEQEFHYVRYQGTMSSAARENAVKDFMDNDGPTVMLMSLKAGGVGLNLTRANRVILLDLAWSEAIENQAFDRVHRMGQSKDVFVNRYVIRNTVEDRILALQKKKVTNNTSLHSSRAGSRFSESRGSKDFPITPSARAMAASSADFLSRISQTFSARARPTAAINRFLRSLQNLNQYFIYGHPLLSSCLRSITAQYSGHVVDGG</sequence>
<reference evidence="7 8" key="1">
    <citation type="journal article" date="2016" name="Mol. Biol. Evol.">
        <title>Comparative Genomics of Early-Diverging Mushroom-Forming Fungi Provides Insights into the Origins of Lignocellulose Decay Capabilities.</title>
        <authorList>
            <person name="Nagy L.G."/>
            <person name="Riley R."/>
            <person name="Tritt A."/>
            <person name="Adam C."/>
            <person name="Daum C."/>
            <person name="Floudas D."/>
            <person name="Sun H."/>
            <person name="Yadav J.S."/>
            <person name="Pangilinan J."/>
            <person name="Larsson K.H."/>
            <person name="Matsuura K."/>
            <person name="Barry K."/>
            <person name="Labutti K."/>
            <person name="Kuo R."/>
            <person name="Ohm R.A."/>
            <person name="Bhattacharya S.S."/>
            <person name="Shirouzu T."/>
            <person name="Yoshinaga Y."/>
            <person name="Martin F.M."/>
            <person name="Grigoriev I.V."/>
            <person name="Hibbett D.S."/>
        </authorList>
    </citation>
    <scope>NUCLEOTIDE SEQUENCE [LARGE SCALE GENOMIC DNA]</scope>
    <source>
        <strain evidence="7 8">HHB12733</strain>
    </source>
</reference>
<keyword evidence="4" id="KW-0067">ATP-binding</keyword>
<evidence type="ECO:0000313" key="7">
    <source>
        <dbReference type="EMBL" id="KZT61695.1"/>
    </source>
</evidence>
<dbReference type="SMART" id="SM00490">
    <property type="entry name" value="HELICc"/>
    <property type="match status" value="1"/>
</dbReference>
<dbReference type="Proteomes" id="UP000076842">
    <property type="component" value="Unassembled WGS sequence"/>
</dbReference>
<evidence type="ECO:0000259" key="6">
    <source>
        <dbReference type="PROSITE" id="PS51194"/>
    </source>
</evidence>
<name>A0A165JDC6_9BASI</name>
<dbReference type="InParanoid" id="A0A165JDC6"/>
<dbReference type="InterPro" id="IPR001650">
    <property type="entry name" value="Helicase_C-like"/>
</dbReference>
<proteinExistence type="predicted"/>
<dbReference type="GO" id="GO:0004386">
    <property type="term" value="F:helicase activity"/>
    <property type="evidence" value="ECO:0007669"/>
    <property type="project" value="UniProtKB-KW"/>
</dbReference>
<evidence type="ECO:0000256" key="2">
    <source>
        <dbReference type="ARBA" id="ARBA00022801"/>
    </source>
</evidence>
<keyword evidence="8" id="KW-1185">Reference proteome</keyword>
<dbReference type="AlphaFoldDB" id="A0A165JDC6"/>
<dbReference type="Pfam" id="PF00271">
    <property type="entry name" value="Helicase_C"/>
    <property type="match status" value="1"/>
</dbReference>
<accession>A0A165JDC6</accession>
<dbReference type="SUPFAM" id="SSF52540">
    <property type="entry name" value="P-loop containing nucleoside triphosphate hydrolases"/>
    <property type="match status" value="1"/>
</dbReference>
<dbReference type="PROSITE" id="PS51194">
    <property type="entry name" value="HELICASE_CTER"/>
    <property type="match status" value="1"/>
</dbReference>
<dbReference type="GO" id="GO:0005634">
    <property type="term" value="C:nucleus"/>
    <property type="evidence" value="ECO:0007669"/>
    <property type="project" value="TreeGrafter"/>
</dbReference>